<reference evidence="1 2" key="1">
    <citation type="submission" date="2021-06" db="EMBL/GenBank/DDBJ databases">
        <title>Caerostris extrusa draft genome.</title>
        <authorList>
            <person name="Kono N."/>
            <person name="Arakawa K."/>
        </authorList>
    </citation>
    <scope>NUCLEOTIDE SEQUENCE [LARGE SCALE GENOMIC DNA]</scope>
</reference>
<gene>
    <name evidence="1" type="ORF">CEXT_616381</name>
</gene>
<organism evidence="1 2">
    <name type="scientific">Caerostris extrusa</name>
    <name type="common">Bark spider</name>
    <name type="synonym">Caerostris bankana</name>
    <dbReference type="NCBI Taxonomy" id="172846"/>
    <lineage>
        <taxon>Eukaryota</taxon>
        <taxon>Metazoa</taxon>
        <taxon>Ecdysozoa</taxon>
        <taxon>Arthropoda</taxon>
        <taxon>Chelicerata</taxon>
        <taxon>Arachnida</taxon>
        <taxon>Araneae</taxon>
        <taxon>Araneomorphae</taxon>
        <taxon>Entelegynae</taxon>
        <taxon>Araneoidea</taxon>
        <taxon>Araneidae</taxon>
        <taxon>Caerostris</taxon>
    </lineage>
</organism>
<protein>
    <submittedName>
        <fullName evidence="1">Uncharacterized protein</fullName>
    </submittedName>
</protein>
<evidence type="ECO:0000313" key="1">
    <source>
        <dbReference type="EMBL" id="GIY78158.1"/>
    </source>
</evidence>
<comment type="caution">
    <text evidence="1">The sequence shown here is derived from an EMBL/GenBank/DDBJ whole genome shotgun (WGS) entry which is preliminary data.</text>
</comment>
<dbReference type="Proteomes" id="UP001054945">
    <property type="component" value="Unassembled WGS sequence"/>
</dbReference>
<keyword evidence="2" id="KW-1185">Reference proteome</keyword>
<name>A0AAV4W721_CAEEX</name>
<dbReference type="EMBL" id="BPLR01015720">
    <property type="protein sequence ID" value="GIY78158.1"/>
    <property type="molecule type" value="Genomic_DNA"/>
</dbReference>
<dbReference type="AlphaFoldDB" id="A0AAV4W721"/>
<proteinExistence type="predicted"/>
<accession>A0AAV4W721</accession>
<sequence>MGYPTASFFPSRLWRCIMCDSLNPGPDYTVMEKCFLSNQRGSKINGSVDTSEVEKHCEREIYTAFFFSFSSFFKLCASCILYSIRSLRWKVVGVFFIDVIMRKECVYKRDSEGRSGVGFIIVWK</sequence>
<evidence type="ECO:0000313" key="2">
    <source>
        <dbReference type="Proteomes" id="UP001054945"/>
    </source>
</evidence>